<reference evidence="2" key="1">
    <citation type="submission" date="2009-09" db="EMBL/GenBank/DDBJ databases">
        <title>The complete genome of Nakamurella multipartita DSM 44233.</title>
        <authorList>
            <consortium name="US DOE Joint Genome Institute (JGI-PGF)"/>
            <person name="Lucas S."/>
            <person name="Copeland A."/>
            <person name="Lapidus A."/>
            <person name="Glavina del Rio T."/>
            <person name="Dalin E."/>
            <person name="Tice H."/>
            <person name="Bruce D."/>
            <person name="Goodwin L."/>
            <person name="Pitluck S."/>
            <person name="Kyrpides N."/>
            <person name="Mavromatis K."/>
            <person name="Ivanova N."/>
            <person name="Ovchinnikova G."/>
            <person name="Sims D."/>
            <person name="Meincke L."/>
            <person name="Brettin T."/>
            <person name="Detter J.C."/>
            <person name="Han C."/>
            <person name="Larimer F."/>
            <person name="Land M."/>
            <person name="Hauser L."/>
            <person name="Markowitz V."/>
            <person name="Cheng J.-F."/>
            <person name="Hugenholtz P."/>
            <person name="Woyke T."/>
            <person name="Wu D."/>
            <person name="Klenk H.-P."/>
            <person name="Eisen J.A."/>
        </authorList>
    </citation>
    <scope>NUCLEOTIDE SEQUENCE [LARGE SCALE GENOMIC DNA]</scope>
    <source>
        <strain evidence="2">ATCC 700099 / DSM 44233 / CIP 104796 / JCM 9543 / NBRC 105858 / Y-104</strain>
    </source>
</reference>
<dbReference type="KEGG" id="nml:Namu_2172"/>
<dbReference type="InParanoid" id="C8XJ85"/>
<dbReference type="HOGENOM" id="CLU_2118429_0_0_11"/>
<organism evidence="1 2">
    <name type="scientific">Nakamurella multipartita (strain ATCC 700099 / DSM 44233 / CIP 104796 / JCM 9543 / NBRC 105858 / Y-104)</name>
    <name type="common">Microsphaera multipartita</name>
    <dbReference type="NCBI Taxonomy" id="479431"/>
    <lineage>
        <taxon>Bacteria</taxon>
        <taxon>Bacillati</taxon>
        <taxon>Actinomycetota</taxon>
        <taxon>Actinomycetes</taxon>
        <taxon>Nakamurellales</taxon>
        <taxon>Nakamurellaceae</taxon>
        <taxon>Nakamurella</taxon>
    </lineage>
</organism>
<gene>
    <name evidence="1" type="ordered locus">Namu_2172</name>
</gene>
<keyword evidence="2" id="KW-1185">Reference proteome</keyword>
<dbReference type="AlphaFoldDB" id="C8XJ85"/>
<proteinExistence type="predicted"/>
<dbReference type="RefSeq" id="WP_015747442.1">
    <property type="nucleotide sequence ID" value="NC_013235.1"/>
</dbReference>
<dbReference type="Proteomes" id="UP000002218">
    <property type="component" value="Chromosome"/>
</dbReference>
<evidence type="ECO:0000313" key="2">
    <source>
        <dbReference type="Proteomes" id="UP000002218"/>
    </source>
</evidence>
<protein>
    <submittedName>
        <fullName evidence="1">Uncharacterized protein</fullName>
    </submittedName>
</protein>
<sequence>MAVAVTVLLGSTGPAANASVHRPTRAQLAAVAAETVDGPVHGEFPVVQADGSVQTRRWQWGEVVAVDQPRAGEPAVLTVASVDGFAGAYRVGPDQLAGIALGAEVTVVGLLQPA</sequence>
<reference evidence="1 2" key="2">
    <citation type="journal article" date="2010" name="Stand. Genomic Sci.">
        <title>Complete genome sequence of Nakamurella multipartita type strain (Y-104).</title>
        <authorList>
            <person name="Tice H."/>
            <person name="Mayilraj S."/>
            <person name="Sims D."/>
            <person name="Lapidus A."/>
            <person name="Nolan M."/>
            <person name="Lucas S."/>
            <person name="Glavina Del Rio T."/>
            <person name="Copeland A."/>
            <person name="Cheng J.F."/>
            <person name="Meincke L."/>
            <person name="Bruce D."/>
            <person name="Goodwin L."/>
            <person name="Pitluck S."/>
            <person name="Ivanova N."/>
            <person name="Mavromatis K."/>
            <person name="Ovchinnikova G."/>
            <person name="Pati A."/>
            <person name="Chen A."/>
            <person name="Palaniappan K."/>
            <person name="Land M."/>
            <person name="Hauser L."/>
            <person name="Chang Y.J."/>
            <person name="Jeffries C.D."/>
            <person name="Detter J.C."/>
            <person name="Brettin T."/>
            <person name="Rohde M."/>
            <person name="Goker M."/>
            <person name="Bristow J."/>
            <person name="Eisen J.A."/>
            <person name="Markowitz V."/>
            <person name="Hugenholtz P."/>
            <person name="Kyrpides N.C."/>
            <person name="Klenk H.P."/>
            <person name="Chen F."/>
        </authorList>
    </citation>
    <scope>NUCLEOTIDE SEQUENCE [LARGE SCALE GENOMIC DNA]</scope>
    <source>
        <strain evidence="2">ATCC 700099 / DSM 44233 / CIP 104796 / JCM 9543 / NBRC 105858 / Y-104</strain>
    </source>
</reference>
<name>C8XJ85_NAKMY</name>
<accession>C8XJ85</accession>
<dbReference type="EMBL" id="CP001737">
    <property type="protein sequence ID" value="ACV78550.1"/>
    <property type="molecule type" value="Genomic_DNA"/>
</dbReference>
<evidence type="ECO:0000313" key="1">
    <source>
        <dbReference type="EMBL" id="ACV78550.1"/>
    </source>
</evidence>